<gene>
    <name evidence="2" type="ORF">BXYJ_LOCUS5755</name>
</gene>
<dbReference type="EMBL" id="CAJFCV020000003">
    <property type="protein sequence ID" value="CAG9105018.1"/>
    <property type="molecule type" value="Genomic_DNA"/>
</dbReference>
<feature type="region of interest" description="Disordered" evidence="1">
    <location>
        <begin position="134"/>
        <end position="168"/>
    </location>
</feature>
<evidence type="ECO:0000313" key="3">
    <source>
        <dbReference type="Proteomes" id="UP000659654"/>
    </source>
</evidence>
<dbReference type="Proteomes" id="UP000582659">
    <property type="component" value="Unassembled WGS sequence"/>
</dbReference>
<sequence>MKPNFRFEILDFNYFGPGRAETLARPTGRKWSGRPGRSEIGPTGRNFGPAGGPTQAGPGRPGPGAMSTCHGVFASAPAKSKKLHSAKANIAFHCRPNHSSDFTNGLVCAVGQTAKKTRAKTGILIRAAAKSGGTVTRVSHRRSLPSDAPRRGRRIKSRRSRKLTTPNPTVTLKTSLTTHLQGVTPVPLRVAPPHRTSTTMAVLPTTFASRRPVPALTPPPLRGFKVSSALNDAPPAIRPPPGVAKKLNMANINDFMRLARFMLRRRRTQRKIQRPPKRH</sequence>
<name>A0A7I8WM26_BURXY</name>
<comment type="caution">
    <text evidence="2">The sequence shown here is derived from an EMBL/GenBank/DDBJ whole genome shotgun (WGS) entry which is preliminary data.</text>
</comment>
<keyword evidence="3" id="KW-1185">Reference proteome</keyword>
<evidence type="ECO:0000313" key="2">
    <source>
        <dbReference type="EMBL" id="CAD5219591.1"/>
    </source>
</evidence>
<proteinExistence type="predicted"/>
<feature type="compositionally biased region" description="Basic residues" evidence="1">
    <location>
        <begin position="151"/>
        <end position="162"/>
    </location>
</feature>
<dbReference type="OrthoDB" id="5900464at2759"/>
<dbReference type="Proteomes" id="UP000659654">
    <property type="component" value="Unassembled WGS sequence"/>
</dbReference>
<reference evidence="2" key="1">
    <citation type="submission" date="2020-09" db="EMBL/GenBank/DDBJ databases">
        <authorList>
            <person name="Kikuchi T."/>
        </authorList>
    </citation>
    <scope>NUCLEOTIDE SEQUENCE</scope>
    <source>
        <strain evidence="2">Ka4C1</strain>
    </source>
</reference>
<dbReference type="AlphaFoldDB" id="A0A7I8WM26"/>
<protein>
    <submittedName>
        <fullName evidence="2">(pine wood nematode) hypothetical protein</fullName>
    </submittedName>
</protein>
<feature type="region of interest" description="Disordered" evidence="1">
    <location>
        <begin position="25"/>
        <end position="70"/>
    </location>
</feature>
<accession>A0A7I8WM26</accession>
<organism evidence="2 3">
    <name type="scientific">Bursaphelenchus xylophilus</name>
    <name type="common">Pinewood nematode worm</name>
    <name type="synonym">Aphelenchoides xylophilus</name>
    <dbReference type="NCBI Taxonomy" id="6326"/>
    <lineage>
        <taxon>Eukaryota</taxon>
        <taxon>Metazoa</taxon>
        <taxon>Ecdysozoa</taxon>
        <taxon>Nematoda</taxon>
        <taxon>Chromadorea</taxon>
        <taxon>Rhabditida</taxon>
        <taxon>Tylenchina</taxon>
        <taxon>Tylenchomorpha</taxon>
        <taxon>Aphelenchoidea</taxon>
        <taxon>Aphelenchoididae</taxon>
        <taxon>Bursaphelenchus</taxon>
    </lineage>
</organism>
<dbReference type="EMBL" id="CAJFDI010000003">
    <property type="protein sequence ID" value="CAD5219591.1"/>
    <property type="molecule type" value="Genomic_DNA"/>
</dbReference>
<evidence type="ECO:0000256" key="1">
    <source>
        <dbReference type="SAM" id="MobiDB-lite"/>
    </source>
</evidence>